<dbReference type="AlphaFoldDB" id="A0A7S8J0V0"/>
<feature type="active site" evidence="9">
    <location>
        <position position="151"/>
    </location>
</feature>
<evidence type="ECO:0000256" key="7">
    <source>
        <dbReference type="ARBA" id="ARBA00022989"/>
    </source>
</evidence>
<feature type="active site" evidence="9">
    <location>
        <position position="133"/>
    </location>
</feature>
<dbReference type="PANTHER" id="PTHR33695:SF1">
    <property type="entry name" value="LIPOPROTEIN SIGNAL PEPTIDASE"/>
    <property type="match status" value="1"/>
</dbReference>
<evidence type="ECO:0000256" key="10">
    <source>
        <dbReference type="RuleBase" id="RU000594"/>
    </source>
</evidence>
<evidence type="ECO:0000256" key="8">
    <source>
        <dbReference type="ARBA" id="ARBA00023136"/>
    </source>
</evidence>
<feature type="transmembrane region" description="Helical" evidence="9">
    <location>
        <begin position="105"/>
        <end position="123"/>
    </location>
</feature>
<dbReference type="NCBIfam" id="TIGR00077">
    <property type="entry name" value="lspA"/>
    <property type="match status" value="1"/>
</dbReference>
<feature type="transmembrane region" description="Helical" evidence="9">
    <location>
        <begin position="76"/>
        <end position="98"/>
    </location>
</feature>
<dbReference type="PANTHER" id="PTHR33695">
    <property type="entry name" value="LIPOPROTEIN SIGNAL PEPTIDASE"/>
    <property type="match status" value="1"/>
</dbReference>
<keyword evidence="6 9" id="KW-0378">Hydrolase</keyword>
<dbReference type="EMBL" id="CP047423">
    <property type="protein sequence ID" value="QPD05310.1"/>
    <property type="molecule type" value="Genomic_DNA"/>
</dbReference>
<feature type="transmembrane region" description="Helical" evidence="9">
    <location>
        <begin position="143"/>
        <end position="167"/>
    </location>
</feature>
<dbReference type="InterPro" id="IPR001872">
    <property type="entry name" value="Peptidase_A8"/>
</dbReference>
<dbReference type="Proteomes" id="UP000593737">
    <property type="component" value="Chromosome"/>
</dbReference>
<dbReference type="GO" id="GO:0005886">
    <property type="term" value="C:plasma membrane"/>
    <property type="evidence" value="ECO:0007669"/>
    <property type="project" value="UniProtKB-SubCell"/>
</dbReference>
<evidence type="ECO:0000256" key="6">
    <source>
        <dbReference type="ARBA" id="ARBA00022801"/>
    </source>
</evidence>
<comment type="subcellular location">
    <subcellularLocation>
        <location evidence="9">Cell membrane</location>
        <topology evidence="9">Multi-pass membrane protein</topology>
    </subcellularLocation>
</comment>
<evidence type="ECO:0000313" key="13">
    <source>
        <dbReference type="Proteomes" id="UP000593737"/>
    </source>
</evidence>
<sequence>MRAMCGGRPLSASWLRNMALALVTGSIVLLDQLTKQQIMQTMRLHESIPVIPNLFSLTYIRNPGAAFGLLAGSSNAFRMVFFGLTSIFALGLLSTILVRMPERDWVGRVSVAGILGGAIGNLIDRLRFGEVIDFLDVYVESYHWPAFNVADSAITVGVIFLIIHFAFEKKPDPSTASEPTSFP</sequence>
<dbReference type="KEGG" id="nkf:Nkreftii_003084"/>
<evidence type="ECO:0000256" key="4">
    <source>
        <dbReference type="ARBA" id="ARBA00022692"/>
    </source>
</evidence>
<accession>A0A7S8J0V0</accession>
<evidence type="ECO:0000256" key="1">
    <source>
        <dbReference type="ARBA" id="ARBA00006139"/>
    </source>
</evidence>
<dbReference type="GO" id="GO:0004190">
    <property type="term" value="F:aspartic-type endopeptidase activity"/>
    <property type="evidence" value="ECO:0007669"/>
    <property type="project" value="UniProtKB-UniRule"/>
</dbReference>
<evidence type="ECO:0000256" key="9">
    <source>
        <dbReference type="HAMAP-Rule" id="MF_00161"/>
    </source>
</evidence>
<evidence type="ECO:0000256" key="5">
    <source>
        <dbReference type="ARBA" id="ARBA00022750"/>
    </source>
</evidence>
<dbReference type="HAMAP" id="MF_00161">
    <property type="entry name" value="LspA"/>
    <property type="match status" value="1"/>
</dbReference>
<comment type="function">
    <text evidence="9 10">This protein specifically catalyzes the removal of signal peptides from prolipoproteins.</text>
</comment>
<dbReference type="PRINTS" id="PR00781">
    <property type="entry name" value="LIPOSIGPTASE"/>
</dbReference>
<proteinExistence type="inferred from homology"/>
<keyword evidence="8 9" id="KW-0472">Membrane</keyword>
<protein>
    <recommendedName>
        <fullName evidence="9">Lipoprotein signal peptidase</fullName>
        <ecNumber evidence="9">3.4.23.36</ecNumber>
    </recommendedName>
    <alternativeName>
        <fullName evidence="9">Prolipoprotein signal peptidase</fullName>
    </alternativeName>
    <alternativeName>
        <fullName evidence="9">Signal peptidase II</fullName>
        <shortName evidence="9">SPase II</shortName>
    </alternativeName>
</protein>
<organism evidence="12 13">
    <name type="scientific">Candidatus Nitrospira kreftii</name>
    <dbReference type="NCBI Taxonomy" id="2652173"/>
    <lineage>
        <taxon>Bacteria</taxon>
        <taxon>Pseudomonadati</taxon>
        <taxon>Nitrospirota</taxon>
        <taxon>Nitrospiria</taxon>
        <taxon>Nitrospirales</taxon>
        <taxon>Nitrospiraceae</taxon>
        <taxon>Nitrospira</taxon>
    </lineage>
</organism>
<comment type="pathway">
    <text evidence="9">Protein modification; lipoprotein biosynthesis (signal peptide cleavage).</text>
</comment>
<evidence type="ECO:0000313" key="12">
    <source>
        <dbReference type="EMBL" id="QPD05310.1"/>
    </source>
</evidence>
<keyword evidence="3 9" id="KW-0645">Protease</keyword>
<dbReference type="GO" id="GO:0006508">
    <property type="term" value="P:proteolysis"/>
    <property type="evidence" value="ECO:0007669"/>
    <property type="project" value="UniProtKB-KW"/>
</dbReference>
<comment type="caution">
    <text evidence="9">Lacks conserved residue(s) required for the propagation of feature annotation.</text>
</comment>
<name>A0A7S8J0V0_9BACT</name>
<keyword evidence="4 9" id="KW-0812">Transmembrane</keyword>
<keyword evidence="2 9" id="KW-1003">Cell membrane</keyword>
<dbReference type="UniPathway" id="UPA00665"/>
<comment type="catalytic activity">
    <reaction evidence="9 10">
        <text>Release of signal peptides from bacterial membrane prolipoproteins. Hydrolyzes -Xaa-Yaa-Zaa-|-(S,diacylglyceryl)Cys-, in which Xaa is hydrophobic (preferably Leu), and Yaa (Ala or Ser) and Zaa (Gly or Ala) have small, neutral side chains.</text>
        <dbReference type="EC" id="3.4.23.36"/>
    </reaction>
</comment>
<gene>
    <name evidence="9" type="primary">lspA</name>
    <name evidence="12" type="ORF">Nkreftii_003084</name>
</gene>
<evidence type="ECO:0000256" key="3">
    <source>
        <dbReference type="ARBA" id="ARBA00022670"/>
    </source>
</evidence>
<keyword evidence="7 9" id="KW-1133">Transmembrane helix</keyword>
<evidence type="ECO:0000256" key="11">
    <source>
        <dbReference type="RuleBase" id="RU004181"/>
    </source>
</evidence>
<dbReference type="EC" id="3.4.23.36" evidence="9"/>
<dbReference type="PROSITE" id="PS00855">
    <property type="entry name" value="SPASE_II"/>
    <property type="match status" value="1"/>
</dbReference>
<reference evidence="12 13" key="1">
    <citation type="journal article" date="2020" name="ISME J.">
        <title>Enrichment and physiological characterization of a novel comammox Nitrospira indicates ammonium inhibition of complete nitrification.</title>
        <authorList>
            <person name="Sakoula D."/>
            <person name="Koch H."/>
            <person name="Frank J."/>
            <person name="Jetten M.S.M."/>
            <person name="van Kessel M.A.H.J."/>
            <person name="Lucker S."/>
        </authorList>
    </citation>
    <scope>NUCLEOTIDE SEQUENCE [LARGE SCALE GENOMIC DNA]</scope>
    <source>
        <strain evidence="12">Comreactor17</strain>
    </source>
</reference>
<comment type="similarity">
    <text evidence="1 9 11">Belongs to the peptidase A8 family.</text>
</comment>
<keyword evidence="5 9" id="KW-0064">Aspartyl protease</keyword>
<dbReference type="Pfam" id="PF01252">
    <property type="entry name" value="Peptidase_A8"/>
    <property type="match status" value="1"/>
</dbReference>
<evidence type="ECO:0000256" key="2">
    <source>
        <dbReference type="ARBA" id="ARBA00022475"/>
    </source>
</evidence>
<keyword evidence="12" id="KW-0449">Lipoprotein</keyword>